<dbReference type="PROSITE" id="PS51668">
    <property type="entry name" value="TSAA_2"/>
    <property type="match status" value="1"/>
</dbReference>
<comment type="similarity">
    <text evidence="2">Belongs to the tRNA methyltransferase O family.</text>
</comment>
<gene>
    <name evidence="4" type="ordered locus">Desmu_0641</name>
</gene>
<name>E8R8X3_DESM0</name>
<dbReference type="SUPFAM" id="SSF118196">
    <property type="entry name" value="YaeB-like"/>
    <property type="match status" value="1"/>
</dbReference>
<dbReference type="KEGG" id="dmu:Desmu_0641"/>
<dbReference type="PANTHER" id="PTHR12818">
    <property type="entry name" value="TRNA (ADENINE(37)-N6)-METHYLTRANSFERASE"/>
    <property type="match status" value="1"/>
</dbReference>
<proteinExistence type="inferred from homology"/>
<protein>
    <submittedName>
        <fullName evidence="4">Uncharacterized protein family UPF0066</fullName>
    </submittedName>
</protein>
<evidence type="ECO:0000256" key="1">
    <source>
        <dbReference type="ARBA" id="ARBA00022691"/>
    </source>
</evidence>
<dbReference type="InterPro" id="IPR036414">
    <property type="entry name" value="YaeB_N_sf"/>
</dbReference>
<dbReference type="InterPro" id="IPR036413">
    <property type="entry name" value="YaeB-like_sf"/>
</dbReference>
<dbReference type="PANTHER" id="PTHR12818:SF0">
    <property type="entry name" value="TRNA (ADENINE(37)-N6)-METHYLTRANSFERASE"/>
    <property type="match status" value="1"/>
</dbReference>
<keyword evidence="1" id="KW-0949">S-adenosyl-L-methionine</keyword>
<dbReference type="GeneID" id="10153335"/>
<feature type="domain" description="TsaA-like" evidence="3">
    <location>
        <begin position="5"/>
        <end position="146"/>
    </location>
</feature>
<evidence type="ECO:0000313" key="5">
    <source>
        <dbReference type="Proteomes" id="UP000001068"/>
    </source>
</evidence>
<dbReference type="Proteomes" id="UP000001068">
    <property type="component" value="Chromosome"/>
</dbReference>
<dbReference type="Pfam" id="PF01980">
    <property type="entry name" value="TrmO_N"/>
    <property type="match status" value="1"/>
</dbReference>
<dbReference type="EMBL" id="CP002363">
    <property type="protein sequence ID" value="ADV64949.1"/>
    <property type="molecule type" value="Genomic_DNA"/>
</dbReference>
<dbReference type="AlphaFoldDB" id="E8R8X3"/>
<dbReference type="InterPro" id="IPR023370">
    <property type="entry name" value="TrmO-like_N"/>
</dbReference>
<dbReference type="STRING" id="765177.Desmu_0641"/>
<accession>E8R8X3</accession>
<dbReference type="NCBIfam" id="TIGR00104">
    <property type="entry name" value="tRNA_TsaA"/>
    <property type="match status" value="1"/>
</dbReference>
<dbReference type="InterPro" id="IPR040372">
    <property type="entry name" value="YaeB-like"/>
</dbReference>
<evidence type="ECO:0000256" key="2">
    <source>
        <dbReference type="ARBA" id="ARBA00033753"/>
    </source>
</evidence>
<dbReference type="RefSeq" id="WP_013562171.1">
    <property type="nucleotide sequence ID" value="NC_014961.1"/>
</dbReference>
<reference evidence="5" key="1">
    <citation type="submission" date="2010-11" db="EMBL/GenBank/DDBJ databases">
        <title>The complete genome of Desulfurococcus mucosus DSM 2162.</title>
        <authorList>
            <consortium name="US DOE Joint Genome Institute (JGI-PGF)"/>
            <person name="Lucas S."/>
            <person name="Copeland A."/>
            <person name="Lapidus A."/>
            <person name="Bruce D."/>
            <person name="Goodwin L."/>
            <person name="Pitluck S."/>
            <person name="Kyrpides N."/>
            <person name="Mavromatis K."/>
            <person name="Pagani I."/>
            <person name="Ivanova N."/>
            <person name="Ovchinnikova G."/>
            <person name="Chertkov O."/>
            <person name="Held B."/>
            <person name="Brettin T."/>
            <person name="Detter J.C."/>
            <person name="Tapia R."/>
            <person name="Han C."/>
            <person name="Land M."/>
            <person name="Hauser L."/>
            <person name="Markowitz V."/>
            <person name="Cheng J.-F."/>
            <person name="Hugenholtz P."/>
            <person name="Woyke T."/>
            <person name="Wu D."/>
            <person name="Wirth R."/>
            <person name="Bilek Y."/>
            <person name="Hader T."/>
            <person name="Klenk H.-P."/>
            <person name="Eisen J.A."/>
        </authorList>
    </citation>
    <scope>NUCLEOTIDE SEQUENCE [LARGE SCALE GENOMIC DNA]</scope>
    <source>
        <strain evidence="5">ATCC 35584 / DSM 2162 / JCM 9187 / O7/1</strain>
    </source>
</reference>
<dbReference type="OrthoDB" id="40408at2157"/>
<reference evidence="4 5" key="2">
    <citation type="journal article" date="2011" name="Stand. Genomic Sci.">
        <title>Complete genome sequence of Desulfurococcus mucosus type strain (O7/1).</title>
        <authorList>
            <person name="Wirth R."/>
            <person name="Chertkov O."/>
            <person name="Held B."/>
            <person name="Lapidus A."/>
            <person name="Nolan M."/>
            <person name="Lucas S."/>
            <person name="Hammon N."/>
            <person name="Deshpande S."/>
            <person name="Cheng J.F."/>
            <person name="Tapia R."/>
            <person name="Han C."/>
            <person name="Goodwin L."/>
            <person name="Pitluck S."/>
            <person name="Liolios K."/>
            <person name="Ioanna P."/>
            <person name="Ivanova N."/>
            <person name="Mavromatis K."/>
            <person name="Mikhailova N."/>
            <person name="Pati A."/>
            <person name="Chen A."/>
            <person name="Palaniappan K."/>
            <person name="Land M."/>
            <person name="Hauser L."/>
            <person name="Chang Y.J."/>
            <person name="Jeffries C.D."/>
            <person name="Bilek Y."/>
            <person name="Hader T."/>
            <person name="Rohde M."/>
            <person name="Spring S."/>
            <person name="Sikorski J."/>
            <person name="Goker M."/>
            <person name="Woyke T."/>
            <person name="Bristow J."/>
            <person name="Eisen J.A."/>
            <person name="Markowitz V."/>
            <person name="Hugenholtz P."/>
            <person name="Kyrpides N.C."/>
            <person name="Klenk H.P."/>
        </authorList>
    </citation>
    <scope>NUCLEOTIDE SEQUENCE [LARGE SCALE GENOMIC DNA]</scope>
    <source>
        <strain evidence="5">ATCC 35584 / DSM 2162 / JCM 9187 / O7/1</strain>
    </source>
</reference>
<dbReference type="eggNOG" id="arCOG00761">
    <property type="taxonomic scope" value="Archaea"/>
</dbReference>
<organism evidence="4 5">
    <name type="scientific">Desulfurococcus mucosus (strain ATCC 35584 / DSM 2162 / JCM 9187 / O7/1)</name>
    <dbReference type="NCBI Taxonomy" id="765177"/>
    <lineage>
        <taxon>Archaea</taxon>
        <taxon>Thermoproteota</taxon>
        <taxon>Thermoprotei</taxon>
        <taxon>Desulfurococcales</taxon>
        <taxon>Desulfurococcaceae</taxon>
        <taxon>Desulfurococcus</taxon>
    </lineage>
</organism>
<keyword evidence="5" id="KW-1185">Reference proteome</keyword>
<dbReference type="CDD" id="cd09281">
    <property type="entry name" value="UPF0066"/>
    <property type="match status" value="1"/>
</dbReference>
<dbReference type="Gene3D" id="2.40.30.70">
    <property type="entry name" value="YaeB-like"/>
    <property type="match status" value="1"/>
</dbReference>
<sequence>MEIVLKPIGYVRTSLRDEEIRSVFDRSSVRGYIEVLPEYSQGLRGLEGFSHVIIIAYLHKVPYEARSTLLVKPRRLVTLGLKPEELPEVGVFATDSPHRPNPIALTIVELEKIEEDRLYVRGLDLYDGTPVLDIKPYDKGRSIVGFRIPEWLRRLEEKVREKTGLDITP</sequence>
<dbReference type="HOGENOM" id="CLU_013458_2_0_2"/>
<evidence type="ECO:0000259" key="3">
    <source>
        <dbReference type="PROSITE" id="PS51668"/>
    </source>
</evidence>
<evidence type="ECO:0000313" key="4">
    <source>
        <dbReference type="EMBL" id="ADV64949.1"/>
    </source>
</evidence>